<dbReference type="InterPro" id="IPR044946">
    <property type="entry name" value="Restrct_endonuc_typeI_TRD_sf"/>
</dbReference>
<sequence>MELVTKQGFKKTEVGTLPSDWRVNPLEYYFKYISYGFTNPMPTSNSGIYMITAKDVNYGKILYNSARLTPEWAYNKYLTTKSKPIKGDILLTKDGTLGRLALVDDKKICINQSVAVIRPNEKVDSLFLKKLLESNYYQRVMIENAGGSTIKHIYITIVNKMHIGVPPTLKEQKAIATALSDVDDLITSLETLIAKKQAIKQGAMQQLLTPPHKGGKRLPGFSGEWVEKVIGKIGITYGGLSGKSKKDFEDGKYPYITFLNVMNNVVIDTSIFEYVHIKPGEQQNKARKGDLFFNTSSETPEEVGMCAVLNEDIGELYLNSFCFGFRLKEDSNVYAYFFSYLINSSIGRNLFLSLAQGATRYNLSKSNFNKLIIEVPSKKEQKAIAEILSDMDAEIEELETKKAKYQQLKQGMMQELLTGKTRLVCV</sequence>
<keyword evidence="2" id="KW-0680">Restriction system</keyword>
<evidence type="ECO:0000313" key="7">
    <source>
        <dbReference type="Proteomes" id="UP001597062"/>
    </source>
</evidence>
<dbReference type="RefSeq" id="WP_386107161.1">
    <property type="nucleotide sequence ID" value="NZ_JBHTJR010000045.1"/>
</dbReference>
<evidence type="ECO:0000256" key="3">
    <source>
        <dbReference type="ARBA" id="ARBA00023125"/>
    </source>
</evidence>
<dbReference type="InterPro" id="IPR052021">
    <property type="entry name" value="Type-I_RS_S_subunit"/>
</dbReference>
<dbReference type="CDD" id="cd17246">
    <property type="entry name" value="RMtype1_S_SonII-TRD2-CR2_like"/>
    <property type="match status" value="1"/>
</dbReference>
<comment type="similarity">
    <text evidence="1">Belongs to the type-I restriction system S methylase family.</text>
</comment>
<dbReference type="GO" id="GO:0004519">
    <property type="term" value="F:endonuclease activity"/>
    <property type="evidence" value="ECO:0007669"/>
    <property type="project" value="UniProtKB-KW"/>
</dbReference>
<proteinExistence type="inferred from homology"/>
<feature type="domain" description="Type I restriction modification DNA specificity" evidence="5">
    <location>
        <begin position="224"/>
        <end position="401"/>
    </location>
</feature>
<evidence type="ECO:0000256" key="4">
    <source>
        <dbReference type="SAM" id="Coils"/>
    </source>
</evidence>
<keyword evidence="3" id="KW-0238">DNA-binding</keyword>
<evidence type="ECO:0000256" key="1">
    <source>
        <dbReference type="ARBA" id="ARBA00010923"/>
    </source>
</evidence>
<dbReference type="EMBL" id="JBHTJR010000045">
    <property type="protein sequence ID" value="MFD0993174.1"/>
    <property type="molecule type" value="Genomic_DNA"/>
</dbReference>
<dbReference type="InterPro" id="IPR000055">
    <property type="entry name" value="Restrct_endonuc_typeI_TRD"/>
</dbReference>
<evidence type="ECO:0000313" key="6">
    <source>
        <dbReference type="EMBL" id="MFD0993174.1"/>
    </source>
</evidence>
<keyword evidence="6" id="KW-0255">Endonuclease</keyword>
<keyword evidence="6" id="KW-0540">Nuclease</keyword>
<feature type="domain" description="Type I restriction modification DNA specificity" evidence="5">
    <location>
        <begin position="50"/>
        <end position="196"/>
    </location>
</feature>
<evidence type="ECO:0000259" key="5">
    <source>
        <dbReference type="Pfam" id="PF01420"/>
    </source>
</evidence>
<accession>A0ABW3JS10</accession>
<name>A0ABW3JS10_9FLAO</name>
<dbReference type="PANTHER" id="PTHR30408:SF12">
    <property type="entry name" value="TYPE I RESTRICTION ENZYME MJAVIII SPECIFICITY SUBUNIT"/>
    <property type="match status" value="1"/>
</dbReference>
<dbReference type="Proteomes" id="UP001597062">
    <property type="component" value="Unassembled WGS sequence"/>
</dbReference>
<feature type="coiled-coil region" evidence="4">
    <location>
        <begin position="388"/>
        <end position="415"/>
    </location>
</feature>
<keyword evidence="6" id="KW-0378">Hydrolase</keyword>
<comment type="caution">
    <text evidence="6">The sequence shown here is derived from an EMBL/GenBank/DDBJ whole genome shotgun (WGS) entry which is preliminary data.</text>
</comment>
<gene>
    <name evidence="6" type="ORF">ACFQ1U_08155</name>
</gene>
<organism evidence="6 7">
    <name type="scientific">Tenacibaculum geojense</name>
    <dbReference type="NCBI Taxonomy" id="915352"/>
    <lineage>
        <taxon>Bacteria</taxon>
        <taxon>Pseudomonadati</taxon>
        <taxon>Bacteroidota</taxon>
        <taxon>Flavobacteriia</taxon>
        <taxon>Flavobacteriales</taxon>
        <taxon>Flavobacteriaceae</taxon>
        <taxon>Tenacibaculum</taxon>
    </lineage>
</organism>
<evidence type="ECO:0000256" key="2">
    <source>
        <dbReference type="ARBA" id="ARBA00022747"/>
    </source>
</evidence>
<dbReference type="PANTHER" id="PTHR30408">
    <property type="entry name" value="TYPE-1 RESTRICTION ENZYME ECOKI SPECIFICITY PROTEIN"/>
    <property type="match status" value="1"/>
</dbReference>
<keyword evidence="7" id="KW-1185">Reference proteome</keyword>
<protein>
    <submittedName>
        <fullName evidence="6">Restriction endonuclease subunit S</fullName>
    </submittedName>
</protein>
<dbReference type="SUPFAM" id="SSF116734">
    <property type="entry name" value="DNA methylase specificity domain"/>
    <property type="match status" value="2"/>
</dbReference>
<keyword evidence="4" id="KW-0175">Coiled coil</keyword>
<dbReference type="Gene3D" id="1.10.287.1120">
    <property type="entry name" value="Bipartite methylase S protein"/>
    <property type="match status" value="1"/>
</dbReference>
<dbReference type="Gene3D" id="3.90.220.20">
    <property type="entry name" value="DNA methylase specificity domains"/>
    <property type="match status" value="2"/>
</dbReference>
<reference evidence="7" key="1">
    <citation type="journal article" date="2019" name="Int. J. Syst. Evol. Microbiol.">
        <title>The Global Catalogue of Microorganisms (GCM) 10K type strain sequencing project: providing services to taxonomists for standard genome sequencing and annotation.</title>
        <authorList>
            <consortium name="The Broad Institute Genomics Platform"/>
            <consortium name="The Broad Institute Genome Sequencing Center for Infectious Disease"/>
            <person name="Wu L."/>
            <person name="Ma J."/>
        </authorList>
    </citation>
    <scope>NUCLEOTIDE SEQUENCE [LARGE SCALE GENOMIC DNA]</scope>
    <source>
        <strain evidence="7">CCUG 60527</strain>
    </source>
</reference>
<dbReference type="Pfam" id="PF01420">
    <property type="entry name" value="Methylase_S"/>
    <property type="match status" value="2"/>
</dbReference>